<protein>
    <recommendedName>
        <fullName evidence="8">GDP-fucose protein O-fucosyltransferase 2</fullName>
    </recommendedName>
</protein>
<evidence type="ECO:0000256" key="2">
    <source>
        <dbReference type="ARBA" id="ARBA00004922"/>
    </source>
</evidence>
<evidence type="ECO:0000256" key="4">
    <source>
        <dbReference type="ARBA" id="ARBA00022824"/>
    </source>
</evidence>
<dbReference type="EMBL" id="HBGE01053314">
    <property type="protein sequence ID" value="CAD9151776.1"/>
    <property type="molecule type" value="Transcribed_RNA"/>
</dbReference>
<evidence type="ECO:0000256" key="1">
    <source>
        <dbReference type="ARBA" id="ARBA00004240"/>
    </source>
</evidence>
<evidence type="ECO:0000256" key="9">
    <source>
        <dbReference type="SAM" id="MobiDB-lite"/>
    </source>
</evidence>
<evidence type="ECO:0000256" key="6">
    <source>
        <dbReference type="ARBA" id="ARBA00023277"/>
    </source>
</evidence>
<accession>A0A7S1QYH1</accession>
<proteinExistence type="inferred from homology"/>
<comment type="pathway">
    <text evidence="2">Protein modification; protein glycosylation.</text>
</comment>
<dbReference type="InterPro" id="IPR019378">
    <property type="entry name" value="GDP-Fuc_O-FucTrfase"/>
</dbReference>
<evidence type="ECO:0000256" key="7">
    <source>
        <dbReference type="ARBA" id="ARBA00025803"/>
    </source>
</evidence>
<feature type="region of interest" description="Disordered" evidence="9">
    <location>
        <begin position="264"/>
        <end position="291"/>
    </location>
</feature>
<keyword evidence="5" id="KW-0294">Fucose metabolism</keyword>
<evidence type="ECO:0000256" key="8">
    <source>
        <dbReference type="ARBA" id="ARBA00026232"/>
    </source>
</evidence>
<dbReference type="GO" id="GO:0006004">
    <property type="term" value="P:fucose metabolic process"/>
    <property type="evidence" value="ECO:0007669"/>
    <property type="project" value="UniProtKB-KW"/>
</dbReference>
<comment type="similarity">
    <text evidence="7">Belongs to the glycosyltransferase 68 family.</text>
</comment>
<dbReference type="Gene3D" id="3.40.50.11350">
    <property type="match status" value="1"/>
</dbReference>
<evidence type="ECO:0000313" key="10">
    <source>
        <dbReference type="EMBL" id="CAD9151776.1"/>
    </source>
</evidence>
<dbReference type="PANTHER" id="PTHR13398:SF0">
    <property type="entry name" value="GDP-FUCOSE PROTEIN O-FUCOSYLTRANSFERASE 2"/>
    <property type="match status" value="1"/>
</dbReference>
<keyword evidence="4" id="KW-0256">Endoplasmic reticulum</keyword>
<evidence type="ECO:0000256" key="3">
    <source>
        <dbReference type="ARBA" id="ARBA00022679"/>
    </source>
</evidence>
<name>A0A7S1QYH1_ALECA</name>
<dbReference type="PANTHER" id="PTHR13398">
    <property type="entry name" value="GDP-FUCOSE PROTEIN O-FUCOSYLTRANSFERASE 2"/>
    <property type="match status" value="1"/>
</dbReference>
<dbReference type="GO" id="GO:0005783">
    <property type="term" value="C:endoplasmic reticulum"/>
    <property type="evidence" value="ECO:0007669"/>
    <property type="project" value="UniProtKB-SubCell"/>
</dbReference>
<evidence type="ECO:0000256" key="5">
    <source>
        <dbReference type="ARBA" id="ARBA00023253"/>
    </source>
</evidence>
<dbReference type="InterPro" id="IPR045130">
    <property type="entry name" value="OFUT2-like"/>
</dbReference>
<comment type="subcellular location">
    <subcellularLocation>
        <location evidence="1">Endoplasmic reticulum</location>
    </subcellularLocation>
</comment>
<dbReference type="Pfam" id="PF10250">
    <property type="entry name" value="O-FucT"/>
    <property type="match status" value="1"/>
</dbReference>
<gene>
    <name evidence="10" type="ORF">ACAT0790_LOCUS32148</name>
</gene>
<organism evidence="10">
    <name type="scientific">Alexandrium catenella</name>
    <name type="common">Red tide dinoflagellate</name>
    <name type="synonym">Gonyaulax catenella</name>
    <dbReference type="NCBI Taxonomy" id="2925"/>
    <lineage>
        <taxon>Eukaryota</taxon>
        <taxon>Sar</taxon>
        <taxon>Alveolata</taxon>
        <taxon>Dinophyceae</taxon>
        <taxon>Gonyaulacales</taxon>
        <taxon>Pyrocystaceae</taxon>
        <taxon>Alexandrium</taxon>
    </lineage>
</organism>
<keyword evidence="6" id="KW-0119">Carbohydrate metabolism</keyword>
<dbReference type="AlphaFoldDB" id="A0A7S1QYH1"/>
<dbReference type="GO" id="GO:0046922">
    <property type="term" value="F:peptide-O-fucosyltransferase activity"/>
    <property type="evidence" value="ECO:0007669"/>
    <property type="project" value="InterPro"/>
</dbReference>
<sequence>MEASAQAKLEGQREGFLGWAEEVEHCTSKYHKVPEFEKLPSGELSLVYGGHCEGGVRAKALRCAALDGPWPKGVVDMLQTLDAGTGSVLMKGYDYLLSPDAEELDALGLRESMLFSKEIRGHGDDFIKNAMGGEKYLAAHCRRTDFLRVRTKTTPSADVIAGKLNVLMEETGIKQVFVATDAPTDLREDLQRQVKGTVRFYDGISGAVTFDHPGKQAAVEIWIAARADFFIGTIESRFTMWIQLERGFLGKARASSEQEFCKDYSKGPSQKCVAPHYRQPTRKGAHREAYQ</sequence>
<keyword evidence="3" id="KW-0808">Transferase</keyword>
<reference evidence="10" key="1">
    <citation type="submission" date="2021-01" db="EMBL/GenBank/DDBJ databases">
        <authorList>
            <person name="Corre E."/>
            <person name="Pelletier E."/>
            <person name="Niang G."/>
            <person name="Scheremetjew M."/>
            <person name="Finn R."/>
            <person name="Kale V."/>
            <person name="Holt S."/>
            <person name="Cochrane G."/>
            <person name="Meng A."/>
            <person name="Brown T."/>
            <person name="Cohen L."/>
        </authorList>
    </citation>
    <scope>NUCLEOTIDE SEQUENCE</scope>
    <source>
        <strain evidence="10">OF101</strain>
    </source>
</reference>